<gene>
    <name evidence="9" type="ORF">C1I64_13550</name>
</gene>
<evidence type="ECO:0000256" key="7">
    <source>
        <dbReference type="SAM" id="SignalP"/>
    </source>
</evidence>
<dbReference type="Pfam" id="PF00746">
    <property type="entry name" value="Gram_pos_anchor"/>
    <property type="match status" value="1"/>
</dbReference>
<feature type="transmembrane region" description="Helical" evidence="6">
    <location>
        <begin position="307"/>
        <end position="325"/>
    </location>
</feature>
<dbReference type="PROSITE" id="PS50847">
    <property type="entry name" value="GRAM_POS_ANCHORING"/>
    <property type="match status" value="1"/>
</dbReference>
<feature type="signal peptide" evidence="7">
    <location>
        <begin position="1"/>
        <end position="32"/>
    </location>
</feature>
<dbReference type="AlphaFoldDB" id="A0A3Q9UZR6"/>
<evidence type="ECO:0000256" key="5">
    <source>
        <dbReference type="SAM" id="MobiDB-lite"/>
    </source>
</evidence>
<dbReference type="Proteomes" id="UP000285317">
    <property type="component" value="Chromosome"/>
</dbReference>
<dbReference type="RefSeq" id="WP_127887550.1">
    <property type="nucleotide sequence ID" value="NZ_CP028137.1"/>
</dbReference>
<accession>A0A3Q9UZR6</accession>
<evidence type="ECO:0000256" key="3">
    <source>
        <dbReference type="ARBA" id="ARBA00022729"/>
    </source>
</evidence>
<feature type="compositionally biased region" description="Low complexity" evidence="5">
    <location>
        <begin position="259"/>
        <end position="282"/>
    </location>
</feature>
<proteinExistence type="predicted"/>
<evidence type="ECO:0000256" key="1">
    <source>
        <dbReference type="ARBA" id="ARBA00022512"/>
    </source>
</evidence>
<dbReference type="KEGG" id="rfs:C1I64_13550"/>
<keyword evidence="4" id="KW-0572">Peptidoglycan-anchor</keyword>
<keyword evidence="6" id="KW-0812">Transmembrane</keyword>
<evidence type="ECO:0000256" key="6">
    <source>
        <dbReference type="SAM" id="Phobius"/>
    </source>
</evidence>
<keyword evidence="2" id="KW-0964">Secreted</keyword>
<feature type="region of interest" description="Disordered" evidence="5">
    <location>
        <begin position="258"/>
        <end position="296"/>
    </location>
</feature>
<organism evidence="9 10">
    <name type="scientific">Rathayibacter festucae DSM 15932</name>
    <dbReference type="NCBI Taxonomy" id="1328866"/>
    <lineage>
        <taxon>Bacteria</taxon>
        <taxon>Bacillati</taxon>
        <taxon>Actinomycetota</taxon>
        <taxon>Actinomycetes</taxon>
        <taxon>Micrococcales</taxon>
        <taxon>Microbacteriaceae</taxon>
        <taxon>Rathayibacter</taxon>
    </lineage>
</organism>
<evidence type="ECO:0000259" key="8">
    <source>
        <dbReference type="PROSITE" id="PS50847"/>
    </source>
</evidence>
<dbReference type="EMBL" id="CP028137">
    <property type="protein sequence ID" value="AZZ52961.1"/>
    <property type="molecule type" value="Genomic_DNA"/>
</dbReference>
<evidence type="ECO:0000256" key="4">
    <source>
        <dbReference type="ARBA" id="ARBA00023088"/>
    </source>
</evidence>
<keyword evidence="3 7" id="KW-0732">Signal</keyword>
<feature type="domain" description="Gram-positive cocci surface proteins LPxTG" evidence="8">
    <location>
        <begin position="297"/>
        <end position="332"/>
    </location>
</feature>
<evidence type="ECO:0000313" key="9">
    <source>
        <dbReference type="EMBL" id="AZZ52961.1"/>
    </source>
</evidence>
<name>A0A3Q9UZR6_9MICO</name>
<keyword evidence="6" id="KW-0472">Membrane</keyword>
<dbReference type="NCBIfam" id="TIGR01167">
    <property type="entry name" value="LPXTG_anchor"/>
    <property type="match status" value="1"/>
</dbReference>
<keyword evidence="1" id="KW-0134">Cell wall</keyword>
<feature type="chain" id="PRO_5018746079" description="Gram-positive cocci surface proteins LPxTG domain-containing protein" evidence="7">
    <location>
        <begin position="33"/>
        <end position="332"/>
    </location>
</feature>
<evidence type="ECO:0000256" key="2">
    <source>
        <dbReference type="ARBA" id="ARBA00022525"/>
    </source>
</evidence>
<dbReference type="InterPro" id="IPR019931">
    <property type="entry name" value="LPXTG_anchor"/>
</dbReference>
<evidence type="ECO:0000313" key="10">
    <source>
        <dbReference type="Proteomes" id="UP000285317"/>
    </source>
</evidence>
<sequence length="332" mass="33392">MTRLAPPFARGTVAATAAALGLALLAATPASAAEVEGEEIFEYNGGGITVDAGPEYAGYDVFVQSQIPRTVEGYEGGGVWNIRKASLDAEGTARVVNFAGPTNLYFFSPSAVQPGLELPEPDATAAIYRGGEIEYDVDPEAGTAVVDGTVPTVVAPALADLQTYGTPLTLATVQPSSYTVDEAFDLTFSELYWAAPGDLDGQSTSTVVYSEPTTIGTSTIAGGSVTTTIGAEYTTDPHTVALLDGYGRVLSAATLDGGAAAPEAEPTATPTATPTPVAVAPVSNSGSKPGAKPGAHLAETGVEAGSIALLASGLLAAGLGGLVLARRRRASA</sequence>
<protein>
    <recommendedName>
        <fullName evidence="8">Gram-positive cocci surface proteins LPxTG domain-containing protein</fullName>
    </recommendedName>
</protein>
<reference evidence="9 10" key="1">
    <citation type="submission" date="2018-03" db="EMBL/GenBank/DDBJ databases">
        <title>Bacteriophage NCPPB3778 and a type I-E CRISPR drive the evolution of the US Biological Select Agent, Rathayibacter toxicus.</title>
        <authorList>
            <person name="Davis E.W.II."/>
            <person name="Tabima J.F."/>
            <person name="Weisberg A.J."/>
            <person name="Dantas Lopes L."/>
            <person name="Wiseman M.S."/>
            <person name="Wiseman M.S."/>
            <person name="Pupko T."/>
            <person name="Belcher M.S."/>
            <person name="Sechler A.J."/>
            <person name="Tancos M.A."/>
            <person name="Schroeder B.K."/>
            <person name="Murray T.D."/>
            <person name="Luster D.G."/>
            <person name="Schneider W.L."/>
            <person name="Rogers E."/>
            <person name="Andreote F.D."/>
            <person name="Grunwald N.J."/>
            <person name="Putnam M.L."/>
            <person name="Chang J.H."/>
        </authorList>
    </citation>
    <scope>NUCLEOTIDE SEQUENCE [LARGE SCALE GENOMIC DNA]</scope>
    <source>
        <strain evidence="9 10">DSM 15932</strain>
    </source>
</reference>
<keyword evidence="6" id="KW-1133">Transmembrane helix</keyword>